<sequence>MKSRASRHRRVFDRTNPNWNSKDRWMNAVFVQDAQEKANHILRTRGHVSLNEVLTLLGFEKDRWGEMIGWIRDSEEGDGYIDFGVWAHGFAEGRDWTRGKVDFKALYFNVDRSDDPLTYRIRKLKEEGKLQWECDSPPVSWSERCSAAPLFG</sequence>
<dbReference type="EMBL" id="KX670789">
    <property type="protein sequence ID" value="AOZ64919.1"/>
    <property type="molecule type" value="Genomic_DNA"/>
</dbReference>
<name>A0A1I9SDJ2_9CAUD</name>
<proteinExistence type="predicted"/>
<reference evidence="1 2" key="1">
    <citation type="submission" date="2016-08" db="EMBL/GenBank/DDBJ databases">
        <authorList>
            <person name="Delwel I.O."/>
            <person name="Rosado J.E."/>
            <person name="Bhuiyan S."/>
            <person name="Layton S.R."/>
            <person name="Benjamin R.C."/>
            <person name="Hughes L.E."/>
            <person name="Garlena R.A."/>
            <person name="Russell D.A."/>
            <person name="Pope W.H."/>
            <person name="Jacobs-Sera D."/>
            <person name="Hendrix R.W."/>
            <person name="Hatfull G.F."/>
        </authorList>
    </citation>
    <scope>NUCLEOTIDE SEQUENCE [LARGE SCALE GENOMIC DNA]</scope>
</reference>
<accession>A0A1I9SDJ2</accession>
<organism evidence="1 2">
    <name type="scientific">Streptomyces phage OlympicHelado</name>
    <dbReference type="NCBI Taxonomy" id="1897524"/>
    <lineage>
        <taxon>Viruses</taxon>
        <taxon>Duplodnaviria</taxon>
        <taxon>Heunggongvirae</taxon>
        <taxon>Uroviricota</taxon>
        <taxon>Caudoviricetes</taxon>
        <taxon>Rimavirus</taxon>
        <taxon>Rimavirus rima</taxon>
    </lineage>
</organism>
<dbReference type="Pfam" id="PF19880">
    <property type="entry name" value="DUF6353"/>
    <property type="match status" value="1"/>
</dbReference>
<dbReference type="InterPro" id="IPR045933">
    <property type="entry name" value="DUF6353"/>
</dbReference>
<evidence type="ECO:0000313" key="1">
    <source>
        <dbReference type="EMBL" id="AOZ64919.1"/>
    </source>
</evidence>
<evidence type="ECO:0000313" key="2">
    <source>
        <dbReference type="Proteomes" id="UP000224592"/>
    </source>
</evidence>
<protein>
    <submittedName>
        <fullName evidence="1">Uncharacterized protein</fullName>
    </submittedName>
</protein>
<dbReference type="Proteomes" id="UP000224592">
    <property type="component" value="Segment"/>
</dbReference>
<gene>
    <name evidence="1" type="ORF">SEA_OLYMPICHELADO_54</name>
</gene>